<evidence type="ECO:0000256" key="2">
    <source>
        <dbReference type="ARBA" id="ARBA00009810"/>
    </source>
</evidence>
<dbReference type="OrthoDB" id="8530571at2"/>
<evidence type="ECO:0000256" key="5">
    <source>
        <dbReference type="ARBA" id="ARBA00022692"/>
    </source>
</evidence>
<dbReference type="Gene3D" id="2.40.170.20">
    <property type="entry name" value="TonB-dependent receptor, beta-barrel domain"/>
    <property type="match status" value="1"/>
</dbReference>
<evidence type="ECO:0000256" key="9">
    <source>
        <dbReference type="ARBA" id="ARBA00023170"/>
    </source>
</evidence>
<evidence type="ECO:0000256" key="3">
    <source>
        <dbReference type="ARBA" id="ARBA00022448"/>
    </source>
</evidence>
<organism evidence="17 18">
    <name type="scientific">Pseudoduganella ginsengisoli</name>
    <dbReference type="NCBI Taxonomy" id="1462440"/>
    <lineage>
        <taxon>Bacteria</taxon>
        <taxon>Pseudomonadati</taxon>
        <taxon>Pseudomonadota</taxon>
        <taxon>Betaproteobacteria</taxon>
        <taxon>Burkholderiales</taxon>
        <taxon>Oxalobacteraceae</taxon>
        <taxon>Telluria group</taxon>
        <taxon>Pseudoduganella</taxon>
    </lineage>
</organism>
<protein>
    <submittedName>
        <fullName evidence="17">TonB-dependent receptor</fullName>
    </submittedName>
</protein>
<evidence type="ECO:0000256" key="4">
    <source>
        <dbReference type="ARBA" id="ARBA00022452"/>
    </source>
</evidence>
<evidence type="ECO:0000256" key="8">
    <source>
        <dbReference type="ARBA" id="ARBA00023136"/>
    </source>
</evidence>
<keyword evidence="3 11" id="KW-0813">Transport</keyword>
<evidence type="ECO:0000313" key="17">
    <source>
        <dbReference type="EMBL" id="MTW05799.1"/>
    </source>
</evidence>
<evidence type="ECO:0000256" key="6">
    <source>
        <dbReference type="ARBA" id="ARBA00022729"/>
    </source>
</evidence>
<evidence type="ECO:0000259" key="16">
    <source>
        <dbReference type="Pfam" id="PF07715"/>
    </source>
</evidence>
<comment type="subcellular location">
    <subcellularLocation>
        <location evidence="1 11">Cell outer membrane</location>
        <topology evidence="1 11">Multi-pass membrane protein</topology>
    </subcellularLocation>
</comment>
<feature type="domain" description="TonB-dependent receptor-like beta-barrel" evidence="15">
    <location>
        <begin position="328"/>
        <end position="812"/>
    </location>
</feature>
<feature type="chain" id="PRO_5027119565" evidence="14">
    <location>
        <begin position="22"/>
        <end position="884"/>
    </location>
</feature>
<dbReference type="InterPro" id="IPR000531">
    <property type="entry name" value="Beta-barrel_TonB"/>
</dbReference>
<accession>A0A6L6Q8M9</accession>
<dbReference type="Gene3D" id="2.170.130.10">
    <property type="entry name" value="TonB-dependent receptor, plug domain"/>
    <property type="match status" value="1"/>
</dbReference>
<dbReference type="SUPFAM" id="SSF56935">
    <property type="entry name" value="Porins"/>
    <property type="match status" value="1"/>
</dbReference>
<dbReference type="AlphaFoldDB" id="A0A6L6Q8M9"/>
<keyword evidence="18" id="KW-1185">Reference proteome</keyword>
<evidence type="ECO:0000256" key="11">
    <source>
        <dbReference type="PROSITE-ProRule" id="PRU01360"/>
    </source>
</evidence>
<keyword evidence="8 11" id="KW-0472">Membrane</keyword>
<keyword evidence="7 13" id="KW-0798">TonB box</keyword>
<feature type="short sequence motif" description="TonB C-terminal box" evidence="12">
    <location>
        <begin position="867"/>
        <end position="884"/>
    </location>
</feature>
<keyword evidence="9 17" id="KW-0675">Receptor</keyword>
<keyword evidence="5 11" id="KW-0812">Transmembrane</keyword>
<dbReference type="InterPro" id="IPR037066">
    <property type="entry name" value="Plug_dom_sf"/>
</dbReference>
<dbReference type="Proteomes" id="UP000484015">
    <property type="component" value="Unassembled WGS sequence"/>
</dbReference>
<dbReference type="InterPro" id="IPR036942">
    <property type="entry name" value="Beta-barrel_TonB_sf"/>
</dbReference>
<keyword evidence="10 11" id="KW-0998">Cell outer membrane</keyword>
<evidence type="ECO:0000256" key="1">
    <source>
        <dbReference type="ARBA" id="ARBA00004571"/>
    </source>
</evidence>
<dbReference type="PANTHER" id="PTHR47234">
    <property type="match status" value="1"/>
</dbReference>
<dbReference type="PANTHER" id="PTHR47234:SF3">
    <property type="entry name" value="SECRETIN_TONB SHORT N-TERMINAL DOMAIN-CONTAINING PROTEIN"/>
    <property type="match status" value="1"/>
</dbReference>
<evidence type="ECO:0000313" key="18">
    <source>
        <dbReference type="Proteomes" id="UP000484015"/>
    </source>
</evidence>
<feature type="domain" description="TonB-dependent receptor plug" evidence="16">
    <location>
        <begin position="62"/>
        <end position="182"/>
    </location>
</feature>
<feature type="signal peptide" evidence="14">
    <location>
        <begin position="1"/>
        <end position="21"/>
    </location>
</feature>
<dbReference type="InterPro" id="IPR010917">
    <property type="entry name" value="TonB_rcpt_CS"/>
</dbReference>
<dbReference type="InterPro" id="IPR012910">
    <property type="entry name" value="Plug_dom"/>
</dbReference>
<comment type="similarity">
    <text evidence="2 11 13">Belongs to the TonB-dependent receptor family.</text>
</comment>
<keyword evidence="4 11" id="KW-1134">Transmembrane beta strand</keyword>
<proteinExistence type="inferred from homology"/>
<evidence type="ECO:0000256" key="13">
    <source>
        <dbReference type="RuleBase" id="RU003357"/>
    </source>
</evidence>
<evidence type="ECO:0000256" key="10">
    <source>
        <dbReference type="ARBA" id="ARBA00023237"/>
    </source>
</evidence>
<dbReference type="GO" id="GO:0009279">
    <property type="term" value="C:cell outer membrane"/>
    <property type="evidence" value="ECO:0007669"/>
    <property type="project" value="UniProtKB-SubCell"/>
</dbReference>
<evidence type="ECO:0000256" key="7">
    <source>
        <dbReference type="ARBA" id="ARBA00023077"/>
    </source>
</evidence>
<dbReference type="InterPro" id="IPR039426">
    <property type="entry name" value="TonB-dep_rcpt-like"/>
</dbReference>
<dbReference type="Pfam" id="PF07715">
    <property type="entry name" value="Plug"/>
    <property type="match status" value="1"/>
</dbReference>
<reference evidence="17 18" key="1">
    <citation type="submission" date="2019-11" db="EMBL/GenBank/DDBJ databases">
        <title>Type strains purchased from KCTC, JCM and DSMZ.</title>
        <authorList>
            <person name="Lu H."/>
        </authorList>
    </citation>
    <scope>NUCLEOTIDE SEQUENCE [LARGE SCALE GENOMIC DNA]</scope>
    <source>
        <strain evidence="17 18">KCTC 42409</strain>
    </source>
</reference>
<evidence type="ECO:0000256" key="12">
    <source>
        <dbReference type="PROSITE-ProRule" id="PRU10144"/>
    </source>
</evidence>
<name>A0A6L6Q8M9_9BURK</name>
<comment type="caution">
    <text evidence="17">The sequence shown here is derived from an EMBL/GenBank/DDBJ whole genome shotgun (WGS) entry which is preliminary data.</text>
</comment>
<sequence>MKIKSIPLAVMMLCASQVAFAQSGDAAAPQSIDPSASTAPQEDVQKVVIVSTGSRGSQRTMIDTPVPVDILGARELTKTGQVSLDKSMQFRVPSFNTVQTPVNDATSLLDPYEIRNMGPSRVLVLINGKRKNASSLIYTQTSPGRGESGADISAIPADAIKRIEVLRDGASAQYGSDAIAGVVNIILKDNAEGGSVTARTGITHKHDGKMGGLSLNQGVALGDQGFVNFTVDVSTVGLSNRPGTVIANGEAADFSDYLSPENAPNAANVYYDFYKNKVLPFLTAHPDAGNINGSPKTNAYKGLVNSRYDIGEGISIYGNAAYVRKDVDSYANYRTPYWRPTDYGLLHKAGEPYIGYVPTFIGTLDDYNATGGVKMDLNGWNTDVSLTYGGNQQKYHVGNSVNRGMAADFASGASKVQSPTEFYAGGVKFQHFVLNGDISKQVAPDVSVYAGTEMRHEKYEVLAGEEASYIKGGADSFAGNAPENSFPSSRSNYGVYGGATWDITKQWLIDGTGRYEKYTDFGSAFVWKGSTRYKVSDVVTLRASASTGFRAPSLAQTFTQKAQYSFVPGSGIQVSGLVNNVSSQAAALQVPKLKAEKSDNITLGLGLKPDSDTSVTVDYYHIKVKDRIILGKEITPICGKNDGSDAYKKCYAASSLDQVMVPAGLVSVSFFVNALDSITEGIDYVVSRKNIPALGGKMTLNLSGNYSLKNERDGAVNNPSPIASAKQSVLDATQEALMFTSRPKFKTIIGADLDYQNMNFSLNNTVFGPTRFRNAGMDTNLEVKFKTRAVTDFAMNYNLTKNTTLSFNINNILNVTPVWEFNALNSAGQAIIDDKKKDAITGLTPIQNQRNLITFNGRYSMMTYDGSQFSQLGRTFAASLNYRF</sequence>
<dbReference type="PROSITE" id="PS01156">
    <property type="entry name" value="TONB_DEPENDENT_REC_2"/>
    <property type="match status" value="1"/>
</dbReference>
<dbReference type="EMBL" id="WNLA01000030">
    <property type="protein sequence ID" value="MTW05799.1"/>
    <property type="molecule type" value="Genomic_DNA"/>
</dbReference>
<keyword evidence="6 14" id="KW-0732">Signal</keyword>
<dbReference type="PROSITE" id="PS52016">
    <property type="entry name" value="TONB_DEPENDENT_REC_3"/>
    <property type="match status" value="1"/>
</dbReference>
<evidence type="ECO:0000256" key="14">
    <source>
        <dbReference type="SAM" id="SignalP"/>
    </source>
</evidence>
<dbReference type="Pfam" id="PF00593">
    <property type="entry name" value="TonB_dep_Rec_b-barrel"/>
    <property type="match status" value="1"/>
</dbReference>
<gene>
    <name evidence="17" type="ORF">GM668_27350</name>
</gene>
<evidence type="ECO:0000259" key="15">
    <source>
        <dbReference type="Pfam" id="PF00593"/>
    </source>
</evidence>